<name>A0A160F107_9BACL</name>
<sequence length="75" mass="8503">MNIVSLRLVPEGSVLRRIYIHATGEFNLFFDCRRQAKGLPLSRVRVTENRITSPLPDNFICLGAVLFGRPTVEKC</sequence>
<keyword evidence="2" id="KW-1185">Reference proteome</keyword>
<gene>
    <name evidence="1" type="ORF">GFC30_467</name>
</gene>
<accession>A0A160F107</accession>
<dbReference type="RefSeq" id="WP_148660350.1">
    <property type="nucleotide sequence ID" value="NZ_CP015438.1"/>
</dbReference>
<dbReference type="AlphaFoldDB" id="A0A160F107"/>
<organism evidence="1 2">
    <name type="scientific">Anoxybacteroides amylolyticum</name>
    <dbReference type="NCBI Taxonomy" id="294699"/>
    <lineage>
        <taxon>Bacteria</taxon>
        <taxon>Bacillati</taxon>
        <taxon>Bacillota</taxon>
        <taxon>Bacilli</taxon>
        <taxon>Bacillales</taxon>
        <taxon>Anoxybacillaceae</taxon>
        <taxon>Anoxybacteroides</taxon>
    </lineage>
</organism>
<reference evidence="1 2" key="1">
    <citation type="journal article" date="2006" name="Syst. Appl. Microbiol.">
        <title>Anoxybacillus amylolyticus sp. nov., a thermophilic amylase producing bacterium isolated from Mount Rittmann (Antarctica).</title>
        <authorList>
            <person name="Poli A."/>
            <person name="Esposito E."/>
            <person name="Lama L."/>
            <person name="Orlando P."/>
            <person name="Nicolaus G."/>
            <person name="de Appolonia F."/>
            <person name="Gambacorta A."/>
            <person name="Nicolaus B."/>
        </authorList>
    </citation>
    <scope>NUCLEOTIDE SEQUENCE [LARGE SCALE GENOMIC DNA]</scope>
    <source>
        <strain evidence="1 2">DSM 15939</strain>
    </source>
</reference>
<dbReference type="EMBL" id="CP015438">
    <property type="protein sequence ID" value="ANB59768.1"/>
    <property type="molecule type" value="Genomic_DNA"/>
</dbReference>
<evidence type="ECO:0000313" key="2">
    <source>
        <dbReference type="Proteomes" id="UP000076865"/>
    </source>
</evidence>
<protein>
    <submittedName>
        <fullName evidence="1">Uncharacterized protein</fullName>
    </submittedName>
</protein>
<proteinExistence type="predicted"/>
<dbReference type="PATRIC" id="fig|294699.3.peg.460"/>
<evidence type="ECO:0000313" key="1">
    <source>
        <dbReference type="EMBL" id="ANB59768.1"/>
    </source>
</evidence>
<dbReference type="Proteomes" id="UP000076865">
    <property type="component" value="Chromosome"/>
</dbReference>
<dbReference type="KEGG" id="aamy:GFC30_467"/>